<dbReference type="GO" id="GO:0044781">
    <property type="term" value="P:bacterial-type flagellum organization"/>
    <property type="evidence" value="ECO:0007669"/>
    <property type="project" value="UniProtKB-KW"/>
</dbReference>
<reference evidence="10 11" key="1">
    <citation type="journal article" date="2014" name="Genome Announc.">
        <title>Draft genome sequences of six enterohepatic helicobacter species isolated from humans and one from rhesus macaques.</title>
        <authorList>
            <person name="Shen Z."/>
            <person name="Sheh A."/>
            <person name="Young S.K."/>
            <person name="Abouelliel A."/>
            <person name="Ward D.V."/>
            <person name="Earl A.M."/>
            <person name="Fox J.G."/>
        </authorList>
    </citation>
    <scope>NUCLEOTIDE SEQUENCE [LARGE SCALE GENOMIC DNA]</scope>
    <source>
        <strain evidence="10 11">MIT 99-5501</strain>
    </source>
</reference>
<keyword evidence="5" id="KW-1005">Bacterial flagellum biogenesis</keyword>
<protein>
    <recommendedName>
        <fullName evidence="3">Flagellar assembly protein FliH</fullName>
    </recommendedName>
</protein>
<keyword evidence="6" id="KW-0653">Protein transport</keyword>
<sequence length="258" mass="28685">MSLSSFGEENLIAKDRASKHKITRYEFSPIVIDEPDSTKESIIEEQIPQIPKDDPLEKELIEKLLGKIDELSTSLAKLQLQFEKQQQEMEAQITTARNDAYKDGLRDGEEKIKTQFQDEIQKEKTSLIDSAITLGNAMKNSETHLRELEKELSGIAVDIAKEVVAKEVDKDSSAVATALAKELLGSIANATDIHLRVNPQDLKELQEALQDYPKLKIQADNAITKGGVIIDNGGGIIDGTISNRYKTLKQSVLENLKD</sequence>
<dbReference type="PANTHER" id="PTHR34982:SF1">
    <property type="entry name" value="FLAGELLAR ASSEMBLY PROTEIN FLIH"/>
    <property type="match status" value="1"/>
</dbReference>
<evidence type="ECO:0000313" key="10">
    <source>
        <dbReference type="EMBL" id="ETD23918.1"/>
    </source>
</evidence>
<evidence type="ECO:0000256" key="4">
    <source>
        <dbReference type="ARBA" id="ARBA00022448"/>
    </source>
</evidence>
<keyword evidence="8" id="KW-0175">Coiled coil</keyword>
<dbReference type="PANTHER" id="PTHR34982">
    <property type="entry name" value="YOP PROTEINS TRANSLOCATION PROTEIN L"/>
    <property type="match status" value="1"/>
</dbReference>
<dbReference type="STRING" id="1357400.HMPREF2086_00664"/>
<dbReference type="PATRIC" id="fig|1357400.3.peg.914"/>
<evidence type="ECO:0000259" key="9">
    <source>
        <dbReference type="Pfam" id="PF02108"/>
    </source>
</evidence>
<accession>V8C918</accession>
<organism evidence="10 11">
    <name type="scientific">Helicobacter macacae MIT 99-5501</name>
    <dbReference type="NCBI Taxonomy" id="1357400"/>
    <lineage>
        <taxon>Bacteria</taxon>
        <taxon>Pseudomonadati</taxon>
        <taxon>Campylobacterota</taxon>
        <taxon>Epsilonproteobacteria</taxon>
        <taxon>Campylobacterales</taxon>
        <taxon>Helicobacteraceae</taxon>
        <taxon>Helicobacter</taxon>
    </lineage>
</organism>
<evidence type="ECO:0000256" key="7">
    <source>
        <dbReference type="ARBA" id="ARBA00023225"/>
    </source>
</evidence>
<evidence type="ECO:0000256" key="8">
    <source>
        <dbReference type="SAM" id="Coils"/>
    </source>
</evidence>
<dbReference type="AlphaFoldDB" id="V8C918"/>
<comment type="caution">
    <text evidence="10">The sequence shown here is derived from an EMBL/GenBank/DDBJ whole genome shotgun (WGS) entry which is preliminary data.</text>
</comment>
<dbReference type="HOGENOM" id="CLU_085668_0_0_7"/>
<evidence type="ECO:0000256" key="3">
    <source>
        <dbReference type="ARBA" id="ARBA00016507"/>
    </source>
</evidence>
<evidence type="ECO:0000256" key="5">
    <source>
        <dbReference type="ARBA" id="ARBA00022795"/>
    </source>
</evidence>
<dbReference type="eggNOG" id="COG1317">
    <property type="taxonomic scope" value="Bacteria"/>
</dbReference>
<dbReference type="Pfam" id="PF02108">
    <property type="entry name" value="FliH"/>
    <property type="match status" value="1"/>
</dbReference>
<keyword evidence="7" id="KW-1006">Bacterial flagellum protein export</keyword>
<dbReference type="GO" id="GO:0015031">
    <property type="term" value="P:protein transport"/>
    <property type="evidence" value="ECO:0007669"/>
    <property type="project" value="UniProtKB-KW"/>
</dbReference>
<evidence type="ECO:0000256" key="6">
    <source>
        <dbReference type="ARBA" id="ARBA00022927"/>
    </source>
</evidence>
<evidence type="ECO:0000256" key="1">
    <source>
        <dbReference type="ARBA" id="ARBA00003041"/>
    </source>
</evidence>
<name>V8C918_9HELI</name>
<dbReference type="Proteomes" id="UP000018731">
    <property type="component" value="Unassembled WGS sequence"/>
</dbReference>
<keyword evidence="4" id="KW-0813">Transport</keyword>
<keyword evidence="11" id="KW-1185">Reference proteome</keyword>
<evidence type="ECO:0000313" key="11">
    <source>
        <dbReference type="Proteomes" id="UP000018731"/>
    </source>
</evidence>
<gene>
    <name evidence="10" type="ORF">HMPREF2086_00664</name>
</gene>
<feature type="coiled-coil region" evidence="8">
    <location>
        <begin position="61"/>
        <end position="95"/>
    </location>
</feature>
<feature type="domain" description="Flagellar assembly protein FliH/Type III secretion system HrpE" evidence="9">
    <location>
        <begin position="122"/>
        <end position="248"/>
    </location>
</feature>
<dbReference type="InterPro" id="IPR018035">
    <property type="entry name" value="Flagellar_FliH/T3SS_HrpE"/>
</dbReference>
<dbReference type="GO" id="GO:0005829">
    <property type="term" value="C:cytosol"/>
    <property type="evidence" value="ECO:0007669"/>
    <property type="project" value="TreeGrafter"/>
</dbReference>
<comment type="similarity">
    <text evidence="2">Belongs to the FliH family.</text>
</comment>
<dbReference type="EMBL" id="AZJI01000004">
    <property type="protein sequence ID" value="ETD23918.1"/>
    <property type="molecule type" value="Genomic_DNA"/>
</dbReference>
<dbReference type="InterPro" id="IPR051472">
    <property type="entry name" value="T3SS_Stator/FliH"/>
</dbReference>
<dbReference type="NCBIfam" id="NF005196">
    <property type="entry name" value="PRK06669.1-1"/>
    <property type="match status" value="1"/>
</dbReference>
<evidence type="ECO:0000256" key="2">
    <source>
        <dbReference type="ARBA" id="ARBA00006602"/>
    </source>
</evidence>
<dbReference type="SUPFAM" id="SSF160527">
    <property type="entry name" value="V-type ATPase subunit E-like"/>
    <property type="match status" value="1"/>
</dbReference>
<proteinExistence type="inferred from homology"/>
<comment type="function">
    <text evidence="1">Needed for flagellar regrowth and assembly.</text>
</comment>